<comment type="caution">
    <text evidence="2">The sequence shown here is derived from an EMBL/GenBank/DDBJ whole genome shotgun (WGS) entry which is preliminary data.</text>
</comment>
<keyword evidence="1" id="KW-1133">Transmembrane helix</keyword>
<gene>
    <name evidence="2" type="ORF">CEV31_0159</name>
</gene>
<keyword evidence="1" id="KW-0812">Transmembrane</keyword>
<accession>A0A256G7L8</accession>
<feature type="transmembrane region" description="Helical" evidence="1">
    <location>
        <begin position="45"/>
        <end position="70"/>
    </location>
</feature>
<proteinExistence type="predicted"/>
<sequence>MSTALGAVVSFFLFSSAFQNISTSRMTVTSQMGRLRSVYRWPDDWGFFSTIVGLKLLAGVIFLIATVYCLKAAFRLHDK</sequence>
<evidence type="ECO:0000256" key="1">
    <source>
        <dbReference type="SAM" id="Phobius"/>
    </source>
</evidence>
<organism evidence="2 3">
    <name type="scientific">Brucella thiophenivorans</name>
    <dbReference type="NCBI Taxonomy" id="571255"/>
    <lineage>
        <taxon>Bacteria</taxon>
        <taxon>Pseudomonadati</taxon>
        <taxon>Pseudomonadota</taxon>
        <taxon>Alphaproteobacteria</taxon>
        <taxon>Hyphomicrobiales</taxon>
        <taxon>Brucellaceae</taxon>
        <taxon>Brucella/Ochrobactrum group</taxon>
        <taxon>Brucella</taxon>
    </lineage>
</organism>
<evidence type="ECO:0000313" key="3">
    <source>
        <dbReference type="Proteomes" id="UP000215590"/>
    </source>
</evidence>
<keyword evidence="3" id="KW-1185">Reference proteome</keyword>
<name>A0A256G7L8_9HYPH</name>
<dbReference type="EMBL" id="NNRJ01000006">
    <property type="protein sequence ID" value="OYR22661.1"/>
    <property type="molecule type" value="Genomic_DNA"/>
</dbReference>
<reference evidence="2 3" key="1">
    <citation type="submission" date="2017-07" db="EMBL/GenBank/DDBJ databases">
        <title>Phylogenetic study on the rhizospheric bacterium Ochrobactrum sp. A44.</title>
        <authorList>
            <person name="Krzyzanowska D.M."/>
            <person name="Ossowicki A."/>
            <person name="Rajewska M."/>
            <person name="Maciag T."/>
            <person name="Kaczynski Z."/>
            <person name="Czerwicka M."/>
            <person name="Jafra S."/>
        </authorList>
    </citation>
    <scope>NUCLEOTIDE SEQUENCE [LARGE SCALE GENOMIC DNA]</scope>
    <source>
        <strain evidence="2 3">DSM 7216</strain>
    </source>
</reference>
<dbReference type="Proteomes" id="UP000215590">
    <property type="component" value="Unassembled WGS sequence"/>
</dbReference>
<keyword evidence="1" id="KW-0472">Membrane</keyword>
<dbReference type="AlphaFoldDB" id="A0A256G7L8"/>
<evidence type="ECO:0000313" key="2">
    <source>
        <dbReference type="EMBL" id="OYR22661.1"/>
    </source>
</evidence>
<protein>
    <submittedName>
        <fullName evidence="2">Putative membrane protein</fullName>
    </submittedName>
</protein>